<reference evidence="2 3" key="1">
    <citation type="submission" date="2016-03" db="EMBL/GenBank/DDBJ databases">
        <title>Cyphomyrmex costatus WGS genome.</title>
        <authorList>
            <person name="Nygaard S."/>
            <person name="Hu H."/>
            <person name="Boomsma J."/>
            <person name="Zhang G."/>
        </authorList>
    </citation>
    <scope>NUCLEOTIDE SEQUENCE [LARGE SCALE GENOMIC DNA]</scope>
    <source>
        <strain evidence="2">MS0001</strain>
        <tissue evidence="2">Whole body</tissue>
    </source>
</reference>
<dbReference type="PROSITE" id="PS51029">
    <property type="entry name" value="MADF"/>
    <property type="match status" value="1"/>
</dbReference>
<proteinExistence type="predicted"/>
<accession>A0A151IKG9</accession>
<dbReference type="Proteomes" id="UP000078542">
    <property type="component" value="Unassembled WGS sequence"/>
</dbReference>
<dbReference type="PANTHER" id="PTHR12243">
    <property type="entry name" value="MADF DOMAIN TRANSCRIPTION FACTOR"/>
    <property type="match status" value="1"/>
</dbReference>
<feature type="domain" description="MADF" evidence="1">
    <location>
        <begin position="1"/>
        <end position="69"/>
    </location>
</feature>
<keyword evidence="3" id="KW-1185">Reference proteome</keyword>
<evidence type="ECO:0000313" key="2">
    <source>
        <dbReference type="EMBL" id="KYN04661.1"/>
    </source>
</evidence>
<gene>
    <name evidence="2" type="ORF">ALC62_04465</name>
</gene>
<dbReference type="GO" id="GO:0006357">
    <property type="term" value="P:regulation of transcription by RNA polymerase II"/>
    <property type="evidence" value="ECO:0007669"/>
    <property type="project" value="TreeGrafter"/>
</dbReference>
<dbReference type="EMBL" id="KQ977249">
    <property type="protein sequence ID" value="KYN04661.1"/>
    <property type="molecule type" value="Genomic_DNA"/>
</dbReference>
<organism evidence="2 3">
    <name type="scientific">Cyphomyrmex costatus</name>
    <dbReference type="NCBI Taxonomy" id="456900"/>
    <lineage>
        <taxon>Eukaryota</taxon>
        <taxon>Metazoa</taxon>
        <taxon>Ecdysozoa</taxon>
        <taxon>Arthropoda</taxon>
        <taxon>Hexapoda</taxon>
        <taxon>Insecta</taxon>
        <taxon>Pterygota</taxon>
        <taxon>Neoptera</taxon>
        <taxon>Endopterygota</taxon>
        <taxon>Hymenoptera</taxon>
        <taxon>Apocrita</taxon>
        <taxon>Aculeata</taxon>
        <taxon>Formicoidea</taxon>
        <taxon>Formicidae</taxon>
        <taxon>Myrmicinae</taxon>
        <taxon>Cyphomyrmex</taxon>
    </lineage>
</organism>
<dbReference type="PANTHER" id="PTHR12243:SF69">
    <property type="entry name" value="SI:CH73-59F11.3"/>
    <property type="match status" value="1"/>
</dbReference>
<dbReference type="Pfam" id="PF10545">
    <property type="entry name" value="MADF_DNA_bdg"/>
    <property type="match status" value="1"/>
</dbReference>
<dbReference type="AlphaFoldDB" id="A0A151IKG9"/>
<dbReference type="InterPro" id="IPR006578">
    <property type="entry name" value="MADF-dom"/>
</dbReference>
<evidence type="ECO:0000259" key="1">
    <source>
        <dbReference type="PROSITE" id="PS51029"/>
    </source>
</evidence>
<dbReference type="GO" id="GO:0005667">
    <property type="term" value="C:transcription regulator complex"/>
    <property type="evidence" value="ECO:0007669"/>
    <property type="project" value="TreeGrafter"/>
</dbReference>
<dbReference type="InterPro" id="IPR039353">
    <property type="entry name" value="TF_Adf1"/>
</dbReference>
<evidence type="ECO:0000313" key="3">
    <source>
        <dbReference type="Proteomes" id="UP000078542"/>
    </source>
</evidence>
<sequence>MWKMIAFQLKEIYNVDMSAENVEKRWSSLRDMFSREERRKKLPPSGSGSSENKEWHLYRSLLFLSSYIAHRK</sequence>
<name>A0A151IKG9_9HYME</name>
<protein>
    <recommendedName>
        <fullName evidence="1">MADF domain-containing protein</fullName>
    </recommendedName>
</protein>
<dbReference type="GO" id="GO:0005634">
    <property type="term" value="C:nucleus"/>
    <property type="evidence" value="ECO:0007669"/>
    <property type="project" value="TreeGrafter"/>
</dbReference>